<evidence type="ECO:0000313" key="2">
    <source>
        <dbReference type="EMBL" id="CCM01027.1"/>
    </source>
</evidence>
<dbReference type="Proteomes" id="UP000006352">
    <property type="component" value="Unassembled WGS sequence"/>
</dbReference>
<evidence type="ECO:0000256" key="1">
    <source>
        <dbReference type="SAM" id="MobiDB-lite"/>
    </source>
</evidence>
<dbReference type="EMBL" id="HE797013">
    <property type="protein sequence ID" value="CCM01027.1"/>
    <property type="molecule type" value="Genomic_DNA"/>
</dbReference>
<feature type="compositionally biased region" description="Polar residues" evidence="1">
    <location>
        <begin position="157"/>
        <end position="184"/>
    </location>
</feature>
<dbReference type="GeneID" id="24095938"/>
<reference evidence="2 3" key="1">
    <citation type="journal article" date="2012" name="Appl. Environ. Microbiol.">
        <title>Short-read sequencing for genomic analysis of the brown rot fungus Fibroporia radiculosa.</title>
        <authorList>
            <person name="Tang J.D."/>
            <person name="Perkins A.D."/>
            <person name="Sonstegard T.S."/>
            <person name="Schroeder S.G."/>
            <person name="Burgess S.C."/>
            <person name="Diehl S.V."/>
        </authorList>
    </citation>
    <scope>NUCLEOTIDE SEQUENCE [LARGE SCALE GENOMIC DNA]</scope>
    <source>
        <strain evidence="2 3">TFFH 294</strain>
    </source>
</reference>
<sequence length="411" mass="44686">MLFQSSSDPYRKSTQELIVLRHGEEHVLVPVPESYEEALELAQEEFKLHGELRFVTQDLAGSDGQKVKIHKDAWKGIINLLNSMAVESVGKAPMSRASGPSMKLSSRGVSAQDRVVPRASLDSVSHGNSLPLSVAPAPAHNVPLAPVPSHVGPPTPASSCTSSNNMSAQTSQSDKGGNANNSLKTSDDVNESMIDEEMDEDSVIITRFKGKDTRLYLDEEEEDELDEPKEIGEEIQSGEDPKGLVELQDVYAAPAGSSVKQDPAPAPSPEPKSEPKKEQSAIVSTKDSRQSSVANQRLSFASQPQERSQPEEKFVISIEYLNGANSADKLMFKTRGRHTVAKVLLQACRTFGLEHLYDSARLVLILPIQEGDGEWVEEKFLCDPEDTMSMVGAGSESRFAIEVGSEIDGDE</sequence>
<dbReference type="RefSeq" id="XP_012180310.1">
    <property type="nucleotide sequence ID" value="XM_012324920.1"/>
</dbReference>
<feature type="compositionally biased region" description="Acidic residues" evidence="1">
    <location>
        <begin position="218"/>
        <end position="227"/>
    </location>
</feature>
<evidence type="ECO:0000313" key="3">
    <source>
        <dbReference type="Proteomes" id="UP000006352"/>
    </source>
</evidence>
<keyword evidence="3" id="KW-1185">Reference proteome</keyword>
<dbReference type="AlphaFoldDB" id="J4HVS6"/>
<organism evidence="2 3">
    <name type="scientific">Fibroporia radiculosa</name>
    <dbReference type="NCBI Taxonomy" id="599839"/>
    <lineage>
        <taxon>Eukaryota</taxon>
        <taxon>Fungi</taxon>
        <taxon>Dikarya</taxon>
        <taxon>Basidiomycota</taxon>
        <taxon>Agaricomycotina</taxon>
        <taxon>Agaricomycetes</taxon>
        <taxon>Polyporales</taxon>
        <taxon>Fibroporiaceae</taxon>
        <taxon>Fibroporia</taxon>
    </lineage>
</organism>
<feature type="region of interest" description="Disordered" evidence="1">
    <location>
        <begin position="92"/>
        <end position="126"/>
    </location>
</feature>
<dbReference type="STRING" id="599839.J4HVS6"/>
<protein>
    <submittedName>
        <fullName evidence="2">Uncharacterized protein</fullName>
    </submittedName>
</protein>
<dbReference type="InParanoid" id="J4HVS6"/>
<feature type="region of interest" description="Disordered" evidence="1">
    <location>
        <begin position="217"/>
        <end position="243"/>
    </location>
</feature>
<feature type="region of interest" description="Disordered" evidence="1">
    <location>
        <begin position="144"/>
        <end position="196"/>
    </location>
</feature>
<proteinExistence type="predicted"/>
<accession>J4HVS6</accession>
<dbReference type="OrthoDB" id="3262817at2759"/>
<name>J4HVS6_9APHY</name>
<feature type="region of interest" description="Disordered" evidence="1">
    <location>
        <begin position="255"/>
        <end position="308"/>
    </location>
</feature>
<dbReference type="HOGENOM" id="CLU_669086_0_0_1"/>
<feature type="compositionally biased region" description="Polar residues" evidence="1">
    <location>
        <begin position="282"/>
        <end position="307"/>
    </location>
</feature>
<gene>
    <name evidence="2" type="ORF">FIBRA_03075</name>
</gene>